<gene>
    <name evidence="2" type="ORF">FEZ51_04155</name>
</gene>
<evidence type="ECO:0000259" key="1">
    <source>
        <dbReference type="Pfam" id="PF01248"/>
    </source>
</evidence>
<comment type="caution">
    <text evidence="2">The sequence shown here is derived from an EMBL/GenBank/DDBJ whole genome shotgun (WGS) entry which is preliminary data.</text>
</comment>
<sequence>MIREDISKYLGLMRRSGNLITGQELVISAIRSQKARLVLLTEDTGESSKKKIIDKCRFYDIPVVVMGSKIDISNAIGQSRSVVATNNNGFARGLLKKLNK</sequence>
<dbReference type="InterPro" id="IPR004038">
    <property type="entry name" value="Ribosomal_eL8/eL30/eS12/Gad45"/>
</dbReference>
<keyword evidence="2" id="KW-0687">Ribonucleoprotein</keyword>
<evidence type="ECO:0000313" key="2">
    <source>
        <dbReference type="EMBL" id="TLQ04565.1"/>
    </source>
</evidence>
<dbReference type="SUPFAM" id="SSF55315">
    <property type="entry name" value="L30e-like"/>
    <property type="match status" value="1"/>
</dbReference>
<keyword evidence="2" id="KW-0689">Ribosomal protein</keyword>
<dbReference type="InterPro" id="IPR029064">
    <property type="entry name" value="Ribosomal_eL30-like_sf"/>
</dbReference>
<organism evidence="2 3">
    <name type="scientific">Pediococcus stilesii</name>
    <dbReference type="NCBI Taxonomy" id="331679"/>
    <lineage>
        <taxon>Bacteria</taxon>
        <taxon>Bacillati</taxon>
        <taxon>Bacillota</taxon>
        <taxon>Bacilli</taxon>
        <taxon>Lactobacillales</taxon>
        <taxon>Lactobacillaceae</taxon>
        <taxon>Pediococcus</taxon>
    </lineage>
</organism>
<dbReference type="OrthoDB" id="9794863at2"/>
<dbReference type="Gene3D" id="3.30.1330.30">
    <property type="match status" value="1"/>
</dbReference>
<feature type="domain" description="Ribosomal protein eL8/eL30/eS12/Gadd45" evidence="1">
    <location>
        <begin position="5"/>
        <end position="91"/>
    </location>
</feature>
<dbReference type="RefSeq" id="WP_057801190.1">
    <property type="nucleotide sequence ID" value="NZ_JQBX01000001.1"/>
</dbReference>
<reference evidence="2 3" key="1">
    <citation type="submission" date="2019-05" db="EMBL/GenBank/DDBJ databases">
        <title>The metagenome of a microbial culture collection derived from dairy environment covers the genomic content of the human microbiome.</title>
        <authorList>
            <person name="Roder T."/>
            <person name="Wuthrich D."/>
            <person name="Sattari Z."/>
            <person name="Von Ah U."/>
            <person name="Bar C."/>
            <person name="Ronchi F."/>
            <person name="Macpherson A.J."/>
            <person name="Ganal-Vonarburg S.C."/>
            <person name="Bruggmann R."/>
            <person name="Vergeres G."/>
        </authorList>
    </citation>
    <scope>NUCLEOTIDE SEQUENCE [LARGE SCALE GENOMIC DNA]</scope>
    <source>
        <strain evidence="2 3">FAM 18815</strain>
    </source>
</reference>
<evidence type="ECO:0000313" key="3">
    <source>
        <dbReference type="Proteomes" id="UP000305541"/>
    </source>
</evidence>
<proteinExistence type="predicted"/>
<accession>A0A5R9BVH7</accession>
<dbReference type="Pfam" id="PF01248">
    <property type="entry name" value="Ribosomal_L7Ae"/>
    <property type="match status" value="1"/>
</dbReference>
<protein>
    <submittedName>
        <fullName evidence="2">50S ribosomal protein L7</fullName>
    </submittedName>
</protein>
<dbReference type="Proteomes" id="UP000305541">
    <property type="component" value="Unassembled WGS sequence"/>
</dbReference>
<dbReference type="GO" id="GO:0005840">
    <property type="term" value="C:ribosome"/>
    <property type="evidence" value="ECO:0007669"/>
    <property type="project" value="UniProtKB-KW"/>
</dbReference>
<dbReference type="EMBL" id="VBTH01000006">
    <property type="protein sequence ID" value="TLQ04565.1"/>
    <property type="molecule type" value="Genomic_DNA"/>
</dbReference>
<dbReference type="AlphaFoldDB" id="A0A5R9BVH7"/>
<name>A0A5R9BVH7_9LACO</name>